<dbReference type="InterPro" id="IPR022418">
    <property type="entry name" value="Porphobilinogen_deaminase_C"/>
</dbReference>
<evidence type="ECO:0000256" key="6">
    <source>
        <dbReference type="ARBA" id="ARBA00023244"/>
    </source>
</evidence>
<dbReference type="GO" id="GO:0006782">
    <property type="term" value="P:protoporphyrinogen IX biosynthetic process"/>
    <property type="evidence" value="ECO:0007669"/>
    <property type="project" value="UniProtKB-UniRule"/>
</dbReference>
<dbReference type="PRINTS" id="PR00151">
    <property type="entry name" value="PORPHBDMNASE"/>
</dbReference>
<evidence type="ECO:0000259" key="9">
    <source>
        <dbReference type="Pfam" id="PF01379"/>
    </source>
</evidence>
<dbReference type="InterPro" id="IPR036803">
    <property type="entry name" value="Porphobilinogen_deaminase_C_sf"/>
</dbReference>
<dbReference type="NCBIfam" id="TIGR00212">
    <property type="entry name" value="hemC"/>
    <property type="match status" value="1"/>
</dbReference>
<evidence type="ECO:0000313" key="12">
    <source>
        <dbReference type="Proteomes" id="UP000594688"/>
    </source>
</evidence>
<dbReference type="InterPro" id="IPR022419">
    <property type="entry name" value="Porphobilin_deaminase_cofac_BS"/>
</dbReference>
<dbReference type="PROSITE" id="PS00533">
    <property type="entry name" value="PORPHOBILINOGEN_DEAM"/>
    <property type="match status" value="1"/>
</dbReference>
<reference evidence="11 12" key="1">
    <citation type="submission" date="2020-02" db="EMBL/GenBank/DDBJ databases">
        <title>Genomic and physiological characterization of two novel Nitrospinaceae genera.</title>
        <authorList>
            <person name="Mueller A.J."/>
            <person name="Jung M.-Y."/>
            <person name="Strachan C.R."/>
            <person name="Herbold C.W."/>
            <person name="Kirkegaard R.H."/>
            <person name="Daims H."/>
        </authorList>
    </citation>
    <scope>NUCLEOTIDE SEQUENCE [LARGE SCALE GENOMIC DNA]</scope>
    <source>
        <strain evidence="11">EB</strain>
    </source>
</reference>
<organism evidence="11 12">
    <name type="scientific">Candidatus Nitronauta litoralis</name>
    <dbReference type="NCBI Taxonomy" id="2705533"/>
    <lineage>
        <taxon>Bacteria</taxon>
        <taxon>Pseudomonadati</taxon>
        <taxon>Nitrospinota/Tectimicrobiota group</taxon>
        <taxon>Nitrospinota</taxon>
        <taxon>Nitrospinia</taxon>
        <taxon>Nitrospinales</taxon>
        <taxon>Nitrospinaceae</taxon>
        <taxon>Candidatus Nitronauta</taxon>
    </lineage>
</organism>
<gene>
    <name evidence="8 11" type="primary">hemC</name>
    <name evidence="11" type="ORF">G3M70_16530</name>
</gene>
<comment type="function">
    <text evidence="1 8">Tetrapolymerization of the monopyrrole PBG into the hydroxymethylbilane pre-uroporphyrinogen in several discrete steps.</text>
</comment>
<sequence length="315" mass="34126">MDDSKTLKKIRIGTRGSPLALWQANWVKQCLEEEHPHLTMELVKISTSGDKIQDVALAKIGGKGLFTKEIEESLLQYGSDIAVHSMKDVPVGLPAGLGISVILEREDPRDALVSRDGTTKLADLKEGARIGTGSLRRTTQLLAFRPDLEIVPLRGNVQTRLNKMETENLDGVILAAAGLKRLGFGEKITEAISEEILIPGVAQGAVGIETRLQDLPILSALMPLDHEETNQAVEAERAFLRRLEGGCQVPIGSYATIEGDEVHIRGMVGSLDGKRIIKAERTGHIEDPGRVGYDLAGEVLEMGAGEILKEVYGQS</sequence>
<feature type="modified residue" description="S-(dipyrrolylmethanemethyl)cysteine" evidence="8">
    <location>
        <position position="247"/>
    </location>
</feature>
<dbReference type="EC" id="2.5.1.61" evidence="8"/>
<dbReference type="KEGG" id="nli:G3M70_16530"/>
<evidence type="ECO:0000256" key="5">
    <source>
        <dbReference type="ARBA" id="ARBA00022679"/>
    </source>
</evidence>
<comment type="subunit">
    <text evidence="4 8">Monomer.</text>
</comment>
<evidence type="ECO:0000256" key="7">
    <source>
        <dbReference type="ARBA" id="ARBA00048169"/>
    </source>
</evidence>
<comment type="miscellaneous">
    <text evidence="8">The porphobilinogen subunits are added to the dipyrromethane group.</text>
</comment>
<dbReference type="Gene3D" id="3.30.160.40">
    <property type="entry name" value="Porphobilinogen deaminase, C-terminal domain"/>
    <property type="match status" value="1"/>
</dbReference>
<dbReference type="InterPro" id="IPR000860">
    <property type="entry name" value="HemC"/>
</dbReference>
<dbReference type="Pfam" id="PF03900">
    <property type="entry name" value="Porphobil_deamC"/>
    <property type="match status" value="1"/>
</dbReference>
<evidence type="ECO:0000256" key="1">
    <source>
        <dbReference type="ARBA" id="ARBA00002869"/>
    </source>
</evidence>
<dbReference type="InterPro" id="IPR022417">
    <property type="entry name" value="Porphobilin_deaminase_N"/>
</dbReference>
<feature type="domain" description="Porphobilinogen deaminase C-terminal" evidence="10">
    <location>
        <begin position="232"/>
        <end position="300"/>
    </location>
</feature>
<dbReference type="FunFam" id="3.30.160.40:FF:000002">
    <property type="entry name" value="Porphobilinogen deaminase"/>
    <property type="match status" value="1"/>
</dbReference>
<accession>A0A7T0G1A7</accession>
<evidence type="ECO:0000259" key="10">
    <source>
        <dbReference type="Pfam" id="PF03900"/>
    </source>
</evidence>
<comment type="catalytic activity">
    <reaction evidence="7 8">
        <text>4 porphobilinogen + H2O = hydroxymethylbilane + 4 NH4(+)</text>
        <dbReference type="Rhea" id="RHEA:13185"/>
        <dbReference type="ChEBI" id="CHEBI:15377"/>
        <dbReference type="ChEBI" id="CHEBI:28938"/>
        <dbReference type="ChEBI" id="CHEBI:57845"/>
        <dbReference type="ChEBI" id="CHEBI:58126"/>
        <dbReference type="EC" id="2.5.1.61"/>
    </reaction>
</comment>
<comment type="pathway">
    <text evidence="2">Porphyrin-containing compound metabolism; protoporphyrin-IX biosynthesis; coproporphyrinogen-III from 5-aminolevulinate: step 2/4.</text>
</comment>
<evidence type="ECO:0000256" key="8">
    <source>
        <dbReference type="HAMAP-Rule" id="MF_00260"/>
    </source>
</evidence>
<protein>
    <recommendedName>
        <fullName evidence="8">Porphobilinogen deaminase</fullName>
        <shortName evidence="8">PBG</shortName>
        <ecNumber evidence="8">2.5.1.61</ecNumber>
    </recommendedName>
    <alternativeName>
        <fullName evidence="8">Hydroxymethylbilane synthase</fullName>
        <shortName evidence="8">HMBS</shortName>
    </alternativeName>
    <alternativeName>
        <fullName evidence="8">Pre-uroporphyrinogen synthase</fullName>
    </alternativeName>
</protein>
<dbReference type="SUPFAM" id="SSF54782">
    <property type="entry name" value="Porphobilinogen deaminase (hydroxymethylbilane synthase), C-terminal domain"/>
    <property type="match status" value="1"/>
</dbReference>
<dbReference type="GO" id="GO:0004418">
    <property type="term" value="F:hydroxymethylbilane synthase activity"/>
    <property type="evidence" value="ECO:0007669"/>
    <property type="project" value="UniProtKB-UniRule"/>
</dbReference>
<dbReference type="FunFam" id="3.40.190.10:FF:000005">
    <property type="entry name" value="Porphobilinogen deaminase"/>
    <property type="match status" value="1"/>
</dbReference>
<dbReference type="Proteomes" id="UP000594688">
    <property type="component" value="Chromosome"/>
</dbReference>
<evidence type="ECO:0000256" key="3">
    <source>
        <dbReference type="ARBA" id="ARBA00005638"/>
    </source>
</evidence>
<name>A0A7T0G1A7_9BACT</name>
<dbReference type="GO" id="GO:0005737">
    <property type="term" value="C:cytoplasm"/>
    <property type="evidence" value="ECO:0007669"/>
    <property type="project" value="UniProtKB-UniRule"/>
</dbReference>
<comment type="similarity">
    <text evidence="3 8">Belongs to the HMBS family.</text>
</comment>
<proteinExistence type="inferred from homology"/>
<dbReference type="PANTHER" id="PTHR11557:SF0">
    <property type="entry name" value="PORPHOBILINOGEN DEAMINASE"/>
    <property type="match status" value="1"/>
</dbReference>
<evidence type="ECO:0000256" key="4">
    <source>
        <dbReference type="ARBA" id="ARBA00011245"/>
    </source>
</evidence>
<dbReference type="PANTHER" id="PTHR11557">
    <property type="entry name" value="PORPHOBILINOGEN DEAMINASE"/>
    <property type="match status" value="1"/>
</dbReference>
<dbReference type="SUPFAM" id="SSF53850">
    <property type="entry name" value="Periplasmic binding protein-like II"/>
    <property type="match status" value="1"/>
</dbReference>
<keyword evidence="5 8" id="KW-0808">Transferase</keyword>
<dbReference type="PIRSF" id="PIRSF001438">
    <property type="entry name" value="4pyrrol_synth_OHMeBilane_synth"/>
    <property type="match status" value="1"/>
</dbReference>
<dbReference type="EMBL" id="CP048685">
    <property type="protein sequence ID" value="QPJ63395.1"/>
    <property type="molecule type" value="Genomic_DNA"/>
</dbReference>
<dbReference type="HAMAP" id="MF_00260">
    <property type="entry name" value="Porphobil_deam"/>
    <property type="match status" value="1"/>
</dbReference>
<evidence type="ECO:0000313" key="11">
    <source>
        <dbReference type="EMBL" id="QPJ63395.1"/>
    </source>
</evidence>
<dbReference type="Pfam" id="PF01379">
    <property type="entry name" value="Porphobil_deam"/>
    <property type="match status" value="1"/>
</dbReference>
<dbReference type="CDD" id="cd13646">
    <property type="entry name" value="PBP2_EcHMBS_like"/>
    <property type="match status" value="1"/>
</dbReference>
<dbReference type="Gene3D" id="3.40.190.10">
    <property type="entry name" value="Periplasmic binding protein-like II"/>
    <property type="match status" value="2"/>
</dbReference>
<keyword evidence="6 8" id="KW-0627">Porphyrin biosynthesis</keyword>
<evidence type="ECO:0000256" key="2">
    <source>
        <dbReference type="ARBA" id="ARBA00004735"/>
    </source>
</evidence>
<comment type="cofactor">
    <cofactor evidence="8">
        <name>dipyrromethane</name>
        <dbReference type="ChEBI" id="CHEBI:60342"/>
    </cofactor>
    <text evidence="8">Binds 1 dipyrromethane group covalently.</text>
</comment>
<feature type="domain" description="Porphobilinogen deaminase N-terminal" evidence="9">
    <location>
        <begin position="10"/>
        <end position="215"/>
    </location>
</feature>
<dbReference type="AlphaFoldDB" id="A0A7T0G1A7"/>
<dbReference type="FunFam" id="3.40.190.10:FF:000004">
    <property type="entry name" value="Porphobilinogen deaminase"/>
    <property type="match status" value="1"/>
</dbReference>